<reference evidence="6" key="1">
    <citation type="submission" date="2023-05" db="EMBL/GenBank/DDBJ databases">
        <title>Anaerotaeda fermentans gen. nov., sp. nov., a novel anaerobic planctomycete of the new family within the order Sedimentisphaerales isolated from Taman Peninsula, Russia.</title>
        <authorList>
            <person name="Khomyakova M.A."/>
            <person name="Merkel A.Y."/>
            <person name="Slobodkin A.I."/>
        </authorList>
    </citation>
    <scope>NUCLEOTIDE SEQUENCE</scope>
    <source>
        <strain evidence="6">M17dextr</strain>
    </source>
</reference>
<evidence type="ECO:0000256" key="2">
    <source>
        <dbReference type="ARBA" id="ARBA00022741"/>
    </source>
</evidence>
<feature type="transmembrane region" description="Helical" evidence="4">
    <location>
        <begin position="73"/>
        <end position="91"/>
    </location>
</feature>
<dbReference type="Proteomes" id="UP001431776">
    <property type="component" value="Unassembled WGS sequence"/>
</dbReference>
<keyword evidence="7" id="KW-1185">Reference proteome</keyword>
<dbReference type="AlphaFoldDB" id="A0AAW6TQL1"/>
<feature type="transmembrane region" description="Helical" evidence="4">
    <location>
        <begin position="12"/>
        <end position="36"/>
    </location>
</feature>
<dbReference type="InterPro" id="IPR001482">
    <property type="entry name" value="T2SS/T4SS_dom"/>
</dbReference>
<evidence type="ECO:0000256" key="4">
    <source>
        <dbReference type="SAM" id="Phobius"/>
    </source>
</evidence>
<dbReference type="Gene3D" id="3.40.50.300">
    <property type="entry name" value="P-loop containing nucleotide triphosphate hydrolases"/>
    <property type="match status" value="1"/>
</dbReference>
<keyword evidence="4" id="KW-0812">Transmembrane</keyword>
<comment type="caution">
    <text evidence="6">The sequence shown here is derived from an EMBL/GenBank/DDBJ whole genome shotgun (WGS) entry which is preliminary data.</text>
</comment>
<feature type="transmembrane region" description="Helical" evidence="4">
    <location>
        <begin position="48"/>
        <end position="67"/>
    </location>
</feature>
<sequence length="550" mass="61538">MPDLLLMSIEYGGYISIVKLVVFLLLYFLWLLLVRWSAADAKAVATDVGLWIGMILGAGALAILLWWLIPVFVVGLLIFLLAIGATGLAYVRHRNARVLDFDRVLTIEHIKSLFAKSEKLEAMESFLFITANNNEVPPPEPRTPMFFGYRTAYDLLTDAMWRRASTITFSPKGDSYEVTYYIDGAATKQPSVPREQMEYFIHFAKELAALDANEKRKPQKGKFRTHQKKAHADWEVMTAGSTAGEQVRLKHISKEHDLRISELGLAPDQQEHVESITRMHQGVFLISGPRKSGLTTTLYALLRSHDAFLNNINTLEKQPAAELLNITQNTFALTDTGTTTYAKKLQSIVRMGPDVIGVGECEDADTAKVVSVAGKDGKLAYVVLNADNVLQALGKWIKMVGDKRVIAETLIGICNQRMMRTLCEECKQGYTPNKELLKKFNLPAEKAKVLYRPGKEVYDKRGKASVCEHCQGTGYVGRMGVFEMIVLNDELRAAIRQVKQLPELGMQFRRAKMLYLQEQALRKVMAGKTSINEMLRVLASAKTQGNAASQ</sequence>
<proteinExistence type="inferred from homology"/>
<keyword evidence="2" id="KW-0547">Nucleotide-binding</keyword>
<dbReference type="GO" id="GO:0016887">
    <property type="term" value="F:ATP hydrolysis activity"/>
    <property type="evidence" value="ECO:0007669"/>
    <property type="project" value="TreeGrafter"/>
</dbReference>
<evidence type="ECO:0000256" key="3">
    <source>
        <dbReference type="ARBA" id="ARBA00022840"/>
    </source>
</evidence>
<keyword evidence="4" id="KW-0472">Membrane</keyword>
<dbReference type="GO" id="GO:0005886">
    <property type="term" value="C:plasma membrane"/>
    <property type="evidence" value="ECO:0007669"/>
    <property type="project" value="TreeGrafter"/>
</dbReference>
<keyword evidence="4" id="KW-1133">Transmembrane helix</keyword>
<dbReference type="SUPFAM" id="SSF52540">
    <property type="entry name" value="P-loop containing nucleoside triphosphate hydrolases"/>
    <property type="match status" value="1"/>
</dbReference>
<dbReference type="InterPro" id="IPR027417">
    <property type="entry name" value="P-loop_NTPase"/>
</dbReference>
<dbReference type="PANTHER" id="PTHR30258">
    <property type="entry name" value="TYPE II SECRETION SYSTEM PROTEIN GSPE-RELATED"/>
    <property type="match status" value="1"/>
</dbReference>
<dbReference type="GO" id="GO:0005524">
    <property type="term" value="F:ATP binding"/>
    <property type="evidence" value="ECO:0007669"/>
    <property type="project" value="UniProtKB-KW"/>
</dbReference>
<evidence type="ECO:0000313" key="7">
    <source>
        <dbReference type="Proteomes" id="UP001431776"/>
    </source>
</evidence>
<protein>
    <submittedName>
        <fullName evidence="6">ATPase, T2SS/T4P/T4SS family</fullName>
    </submittedName>
</protein>
<dbReference type="EMBL" id="JASCXX010000002">
    <property type="protein sequence ID" value="MDI6447966.1"/>
    <property type="molecule type" value="Genomic_DNA"/>
</dbReference>
<dbReference type="PANTHER" id="PTHR30258:SF2">
    <property type="entry name" value="COMG OPERON PROTEIN 1"/>
    <property type="match status" value="1"/>
</dbReference>
<accession>A0AAW6TQL1</accession>
<gene>
    <name evidence="6" type="ORF">QJ522_02825</name>
</gene>
<evidence type="ECO:0000259" key="5">
    <source>
        <dbReference type="Pfam" id="PF00437"/>
    </source>
</evidence>
<dbReference type="Gene3D" id="3.30.450.90">
    <property type="match status" value="1"/>
</dbReference>
<dbReference type="Pfam" id="PF00437">
    <property type="entry name" value="T2SSE"/>
    <property type="match status" value="1"/>
</dbReference>
<keyword evidence="3" id="KW-0067">ATP-binding</keyword>
<comment type="similarity">
    <text evidence="1">Belongs to the GSP E family.</text>
</comment>
<name>A0AAW6TQL1_9BACT</name>
<feature type="domain" description="Bacterial type II secretion system protein E" evidence="5">
    <location>
        <begin position="154"/>
        <end position="536"/>
    </location>
</feature>
<evidence type="ECO:0000256" key="1">
    <source>
        <dbReference type="ARBA" id="ARBA00006611"/>
    </source>
</evidence>
<dbReference type="RefSeq" id="WP_349243377.1">
    <property type="nucleotide sequence ID" value="NZ_JASCXX010000002.1"/>
</dbReference>
<evidence type="ECO:0000313" key="6">
    <source>
        <dbReference type="EMBL" id="MDI6447966.1"/>
    </source>
</evidence>
<organism evidence="6 7">
    <name type="scientific">Anaerobaca lacustris</name>
    <dbReference type="NCBI Taxonomy" id="3044600"/>
    <lineage>
        <taxon>Bacteria</taxon>
        <taxon>Pseudomonadati</taxon>
        <taxon>Planctomycetota</taxon>
        <taxon>Phycisphaerae</taxon>
        <taxon>Sedimentisphaerales</taxon>
        <taxon>Anaerobacaceae</taxon>
        <taxon>Anaerobaca</taxon>
    </lineage>
</organism>